<evidence type="ECO:0000259" key="12">
    <source>
        <dbReference type="PROSITE" id="PS50106"/>
    </source>
</evidence>
<dbReference type="CDD" id="cd06163">
    <property type="entry name" value="S2P-M50_PDZ_RseP-like"/>
    <property type="match status" value="1"/>
</dbReference>
<keyword evidence="4" id="KW-0645">Protease</keyword>
<dbReference type="SUPFAM" id="SSF50156">
    <property type="entry name" value="PDZ domain-like"/>
    <property type="match status" value="2"/>
</dbReference>
<keyword evidence="7 11" id="KW-0862">Zinc</keyword>
<keyword evidence="5 11" id="KW-0812">Transmembrane</keyword>
<comment type="cofactor">
    <cofactor evidence="1 11">
        <name>Zn(2+)</name>
        <dbReference type="ChEBI" id="CHEBI:29105"/>
    </cofactor>
</comment>
<dbReference type="InterPro" id="IPR001478">
    <property type="entry name" value="PDZ"/>
</dbReference>
<evidence type="ECO:0000256" key="5">
    <source>
        <dbReference type="ARBA" id="ARBA00022692"/>
    </source>
</evidence>
<dbReference type="PROSITE" id="PS50106">
    <property type="entry name" value="PDZ"/>
    <property type="match status" value="1"/>
</dbReference>
<dbReference type="Proteomes" id="UP000823750">
    <property type="component" value="Unassembled WGS sequence"/>
</dbReference>
<sequence length="434" mass="48734">MDIILKILQVILALSVLILVHELGHFTMAKIFRIRVEKFYLFFDAGFAIFKFKPKHSDTEYGLGWLPLGGYCKIAGMIDESMDTGHLKQEPQPWEFRSRPAWQRFLVMSGGVLFNFIFAIILYIGILAGWGESYISNEDNNIYVNELAYEMGFRTGDRILMFDDYVPDNFAMLQADLARRSVQKATVLRDGDTLDIYIDQRMISDVLNTPGMFGLAIPFVIDTIPPESPNSGSGLKRGDRIISIAGSPIRYVQESRLILKDYASSEVPVEVTRDGDTIDMTMQVDSTGLFGIYTQFPGLTSRKYSIAEAIPAGFRLAFSTIGGYVQDLRLVFTPSTEAYKSVGSFISIGQIFPATWDWYRFINILALLSVMLGVMNLLPIPALDGGHIVFTLYEMVTRKKPSDRFLIGAQIVGMILLFGLMLLAFGNDIGKLMR</sequence>
<dbReference type="InterPro" id="IPR004387">
    <property type="entry name" value="Pept_M50_Zn"/>
</dbReference>
<gene>
    <name evidence="13" type="primary">rseP</name>
    <name evidence="13" type="ORF">IAB78_08545</name>
</gene>
<evidence type="ECO:0000256" key="11">
    <source>
        <dbReference type="RuleBase" id="RU362031"/>
    </source>
</evidence>
<evidence type="ECO:0000313" key="14">
    <source>
        <dbReference type="Proteomes" id="UP000823750"/>
    </source>
</evidence>
<dbReference type="GO" id="GO:0046872">
    <property type="term" value="F:metal ion binding"/>
    <property type="evidence" value="ECO:0007669"/>
    <property type="project" value="UniProtKB-KW"/>
</dbReference>
<comment type="similarity">
    <text evidence="3 11">Belongs to the peptidase M50B family.</text>
</comment>
<dbReference type="PANTHER" id="PTHR42837">
    <property type="entry name" value="REGULATOR OF SIGMA-E PROTEASE RSEP"/>
    <property type="match status" value="1"/>
</dbReference>
<dbReference type="EC" id="3.4.24.-" evidence="11"/>
<dbReference type="GO" id="GO:0004222">
    <property type="term" value="F:metalloendopeptidase activity"/>
    <property type="evidence" value="ECO:0007669"/>
    <property type="project" value="InterPro"/>
</dbReference>
<keyword evidence="8 11" id="KW-1133">Transmembrane helix</keyword>
<reference evidence="13" key="2">
    <citation type="journal article" date="2021" name="PeerJ">
        <title>Extensive microbial diversity within the chicken gut microbiome revealed by metagenomics and culture.</title>
        <authorList>
            <person name="Gilroy R."/>
            <person name="Ravi A."/>
            <person name="Getino M."/>
            <person name="Pursley I."/>
            <person name="Horton D.L."/>
            <person name="Alikhan N.F."/>
            <person name="Baker D."/>
            <person name="Gharbi K."/>
            <person name="Hall N."/>
            <person name="Watson M."/>
            <person name="Adriaenssens E.M."/>
            <person name="Foster-Nyarko E."/>
            <person name="Jarju S."/>
            <person name="Secka A."/>
            <person name="Antonio M."/>
            <person name="Oren A."/>
            <person name="Chaudhuri R.R."/>
            <person name="La Ragione R."/>
            <person name="Hildebrand F."/>
            <person name="Pallen M.J."/>
        </authorList>
    </citation>
    <scope>NUCLEOTIDE SEQUENCE</scope>
    <source>
        <strain evidence="13">B2-16538</strain>
    </source>
</reference>
<comment type="caution">
    <text evidence="13">The sequence shown here is derived from an EMBL/GenBank/DDBJ whole genome shotgun (WGS) entry which is preliminary data.</text>
</comment>
<feature type="transmembrane region" description="Helical" evidence="11">
    <location>
        <begin position="358"/>
        <end position="378"/>
    </location>
</feature>
<evidence type="ECO:0000256" key="10">
    <source>
        <dbReference type="ARBA" id="ARBA00023136"/>
    </source>
</evidence>
<evidence type="ECO:0000256" key="9">
    <source>
        <dbReference type="ARBA" id="ARBA00023049"/>
    </source>
</evidence>
<dbReference type="InterPro" id="IPR036034">
    <property type="entry name" value="PDZ_sf"/>
</dbReference>
<evidence type="ECO:0000313" key="13">
    <source>
        <dbReference type="EMBL" id="MBO8486455.1"/>
    </source>
</evidence>
<proteinExistence type="inferred from homology"/>
<keyword evidence="9 11" id="KW-0482">Metalloprotease</keyword>
<feature type="domain" description="PDZ" evidence="12">
    <location>
        <begin position="202"/>
        <end position="286"/>
    </location>
</feature>
<dbReference type="PANTHER" id="PTHR42837:SF2">
    <property type="entry name" value="MEMBRANE METALLOPROTEASE ARASP2, CHLOROPLASTIC-RELATED"/>
    <property type="match status" value="1"/>
</dbReference>
<evidence type="ECO:0000256" key="7">
    <source>
        <dbReference type="ARBA" id="ARBA00022833"/>
    </source>
</evidence>
<accession>A0A9D9NS19</accession>
<dbReference type="GO" id="GO:0006508">
    <property type="term" value="P:proteolysis"/>
    <property type="evidence" value="ECO:0007669"/>
    <property type="project" value="UniProtKB-KW"/>
</dbReference>
<protein>
    <recommendedName>
        <fullName evidence="11">Zinc metalloprotease</fullName>
        <ecNumber evidence="11">3.4.24.-</ecNumber>
    </recommendedName>
</protein>
<keyword evidence="11" id="KW-0479">Metal-binding</keyword>
<evidence type="ECO:0000256" key="6">
    <source>
        <dbReference type="ARBA" id="ARBA00022801"/>
    </source>
</evidence>
<evidence type="ECO:0000256" key="4">
    <source>
        <dbReference type="ARBA" id="ARBA00022670"/>
    </source>
</evidence>
<dbReference type="Gene3D" id="2.30.42.10">
    <property type="match status" value="1"/>
</dbReference>
<feature type="transmembrane region" description="Helical" evidence="11">
    <location>
        <begin position="105"/>
        <end position="130"/>
    </location>
</feature>
<dbReference type="EMBL" id="JADILX010000129">
    <property type="protein sequence ID" value="MBO8486455.1"/>
    <property type="molecule type" value="Genomic_DNA"/>
</dbReference>
<organism evidence="13 14">
    <name type="scientific">Candidatus Cryptobacteroides excrementavium</name>
    <dbReference type="NCBI Taxonomy" id="2840759"/>
    <lineage>
        <taxon>Bacteria</taxon>
        <taxon>Pseudomonadati</taxon>
        <taxon>Bacteroidota</taxon>
        <taxon>Bacteroidia</taxon>
        <taxon>Bacteroidales</taxon>
        <taxon>Candidatus Cryptobacteroides</taxon>
    </lineage>
</organism>
<evidence type="ECO:0000256" key="1">
    <source>
        <dbReference type="ARBA" id="ARBA00001947"/>
    </source>
</evidence>
<feature type="transmembrane region" description="Helical" evidence="11">
    <location>
        <begin position="6"/>
        <end position="28"/>
    </location>
</feature>
<comment type="subcellular location">
    <subcellularLocation>
        <location evidence="2">Membrane</location>
        <topology evidence="2">Multi-pass membrane protein</topology>
    </subcellularLocation>
</comment>
<feature type="transmembrane region" description="Helical" evidence="11">
    <location>
        <begin position="405"/>
        <end position="425"/>
    </location>
</feature>
<dbReference type="InterPro" id="IPR008915">
    <property type="entry name" value="Peptidase_M50"/>
</dbReference>
<evidence type="ECO:0000256" key="2">
    <source>
        <dbReference type="ARBA" id="ARBA00004141"/>
    </source>
</evidence>
<keyword evidence="6 11" id="KW-0378">Hydrolase</keyword>
<name>A0A9D9NS19_9BACT</name>
<evidence type="ECO:0000256" key="3">
    <source>
        <dbReference type="ARBA" id="ARBA00007931"/>
    </source>
</evidence>
<dbReference type="AlphaFoldDB" id="A0A9D9NS19"/>
<reference evidence="13" key="1">
    <citation type="submission" date="2020-10" db="EMBL/GenBank/DDBJ databases">
        <authorList>
            <person name="Gilroy R."/>
        </authorList>
    </citation>
    <scope>NUCLEOTIDE SEQUENCE</scope>
    <source>
        <strain evidence="13">B2-16538</strain>
    </source>
</reference>
<dbReference type="Pfam" id="PF02163">
    <property type="entry name" value="Peptidase_M50"/>
    <property type="match status" value="1"/>
</dbReference>
<keyword evidence="10 11" id="KW-0472">Membrane</keyword>
<dbReference type="GO" id="GO:0016020">
    <property type="term" value="C:membrane"/>
    <property type="evidence" value="ECO:0007669"/>
    <property type="project" value="UniProtKB-SubCell"/>
</dbReference>
<evidence type="ECO:0000256" key="8">
    <source>
        <dbReference type="ARBA" id="ARBA00022989"/>
    </source>
</evidence>
<dbReference type="NCBIfam" id="TIGR00054">
    <property type="entry name" value="RIP metalloprotease RseP"/>
    <property type="match status" value="1"/>
</dbReference>